<dbReference type="EMBL" id="JARBDR010000918">
    <property type="protein sequence ID" value="KAJ8301218.1"/>
    <property type="molecule type" value="Genomic_DNA"/>
</dbReference>
<dbReference type="Proteomes" id="UP001217089">
    <property type="component" value="Unassembled WGS sequence"/>
</dbReference>
<feature type="compositionally biased region" description="Low complexity" evidence="1">
    <location>
        <begin position="74"/>
        <end position="91"/>
    </location>
</feature>
<name>A0ABQ9E757_TEGGR</name>
<sequence length="139" mass="15824">MMGVIFYNGDKFIVEPLAEGDESNSNNTNKIKAHYMYRHTTKQNNDDGVDGDQSHCVVKGNYKHTRRKNKEDISFSSSSSSFSSETDSISSLPHSDIKKYSVQNTFNISIEVIIYQKLIIVTIIIIIMINIVYINVQPR</sequence>
<evidence type="ECO:0000313" key="4">
    <source>
        <dbReference type="Proteomes" id="UP001217089"/>
    </source>
</evidence>
<accession>A0ABQ9E757</accession>
<feature type="transmembrane region" description="Helical" evidence="2">
    <location>
        <begin position="118"/>
        <end position="136"/>
    </location>
</feature>
<keyword evidence="4" id="KW-1185">Reference proteome</keyword>
<keyword evidence="2" id="KW-0812">Transmembrane</keyword>
<organism evidence="3 4">
    <name type="scientific">Tegillarca granosa</name>
    <name type="common">Malaysian cockle</name>
    <name type="synonym">Anadara granosa</name>
    <dbReference type="NCBI Taxonomy" id="220873"/>
    <lineage>
        <taxon>Eukaryota</taxon>
        <taxon>Metazoa</taxon>
        <taxon>Spiralia</taxon>
        <taxon>Lophotrochozoa</taxon>
        <taxon>Mollusca</taxon>
        <taxon>Bivalvia</taxon>
        <taxon>Autobranchia</taxon>
        <taxon>Pteriomorphia</taxon>
        <taxon>Arcoida</taxon>
        <taxon>Arcoidea</taxon>
        <taxon>Arcidae</taxon>
        <taxon>Tegillarca</taxon>
    </lineage>
</organism>
<comment type="caution">
    <text evidence="3">The sequence shown here is derived from an EMBL/GenBank/DDBJ whole genome shotgun (WGS) entry which is preliminary data.</text>
</comment>
<protein>
    <submittedName>
        <fullName evidence="3">Uncharacterized protein</fullName>
    </submittedName>
</protein>
<evidence type="ECO:0000313" key="3">
    <source>
        <dbReference type="EMBL" id="KAJ8301218.1"/>
    </source>
</evidence>
<evidence type="ECO:0000256" key="1">
    <source>
        <dbReference type="SAM" id="MobiDB-lite"/>
    </source>
</evidence>
<evidence type="ECO:0000256" key="2">
    <source>
        <dbReference type="SAM" id="Phobius"/>
    </source>
</evidence>
<keyword evidence="2" id="KW-0472">Membrane</keyword>
<feature type="region of interest" description="Disordered" evidence="1">
    <location>
        <begin position="69"/>
        <end position="92"/>
    </location>
</feature>
<reference evidence="3 4" key="1">
    <citation type="submission" date="2022-12" db="EMBL/GenBank/DDBJ databases">
        <title>Chromosome-level genome of Tegillarca granosa.</title>
        <authorList>
            <person name="Kim J."/>
        </authorList>
    </citation>
    <scope>NUCLEOTIDE SEQUENCE [LARGE SCALE GENOMIC DNA]</scope>
    <source>
        <strain evidence="3">Teg-2019</strain>
        <tissue evidence="3">Adductor muscle</tissue>
    </source>
</reference>
<gene>
    <name evidence="3" type="ORF">KUTeg_020205</name>
</gene>
<proteinExistence type="predicted"/>
<keyword evidence="2" id="KW-1133">Transmembrane helix</keyword>